<sequence>MAFSESIKGIRMTQKGVEMVEQNRYSFRVTKNMKKPALKRLIETTWGVQVDKITMANPPRRSSRAGLRKVKRAHVKNAVVSLKKSESLSLFTSLQDK</sequence>
<gene>
    <name evidence="5 6" type="primary">rpl23</name>
</gene>
<dbReference type="AlphaFoldDB" id="A0A088CIU3"/>
<keyword evidence="2 5" id="KW-0689">Ribosomal protein</keyword>
<dbReference type="GO" id="GO:0019843">
    <property type="term" value="F:rRNA binding"/>
    <property type="evidence" value="ECO:0007669"/>
    <property type="project" value="UniProtKB-UniRule"/>
</dbReference>
<dbReference type="InterPro" id="IPR012677">
    <property type="entry name" value="Nucleotide-bd_a/b_plait_sf"/>
</dbReference>
<dbReference type="SUPFAM" id="SSF54189">
    <property type="entry name" value="Ribosomal proteins S24e, L23 and L15e"/>
    <property type="match status" value="1"/>
</dbReference>
<dbReference type="HAMAP" id="MF_01369_B">
    <property type="entry name" value="Ribosomal_uL23_B"/>
    <property type="match status" value="1"/>
</dbReference>
<name>A0A088CIU3_9CHLO</name>
<comment type="similarity">
    <text evidence="1 5">Belongs to the universal ribosomal protein uL23 family.</text>
</comment>
<dbReference type="GO" id="GO:1990904">
    <property type="term" value="C:ribonucleoprotein complex"/>
    <property type="evidence" value="ECO:0007669"/>
    <property type="project" value="UniProtKB-KW"/>
</dbReference>
<dbReference type="Gene3D" id="3.30.70.330">
    <property type="match status" value="1"/>
</dbReference>
<comment type="subunit">
    <text evidence="5">Part of the 50S ribosomal subunit.</text>
</comment>
<dbReference type="GO" id="GO:0009507">
    <property type="term" value="C:chloroplast"/>
    <property type="evidence" value="ECO:0007669"/>
    <property type="project" value="UniProtKB-SubCell"/>
</dbReference>
<evidence type="ECO:0000256" key="1">
    <source>
        <dbReference type="ARBA" id="ARBA00006700"/>
    </source>
</evidence>
<accession>A0A088CIU3</accession>
<comment type="subcellular location">
    <subcellularLocation>
        <location evidence="5">Plastid</location>
        <location evidence="5">Chloroplast</location>
    </subcellularLocation>
</comment>
<keyword evidence="3 5" id="KW-0687">Ribonucleoprotein</keyword>
<dbReference type="EMBL" id="KJ746602">
    <property type="protein sequence ID" value="AID67868.1"/>
    <property type="molecule type" value="Genomic_DNA"/>
</dbReference>
<evidence type="ECO:0000313" key="6">
    <source>
        <dbReference type="EMBL" id="AID67868.1"/>
    </source>
</evidence>
<dbReference type="GO" id="GO:0005840">
    <property type="term" value="C:ribosome"/>
    <property type="evidence" value="ECO:0007669"/>
    <property type="project" value="UniProtKB-KW"/>
</dbReference>
<dbReference type="Pfam" id="PF00276">
    <property type="entry name" value="Ribosomal_L23"/>
    <property type="match status" value="1"/>
</dbReference>
<proteinExistence type="inferred from homology"/>
<keyword evidence="5" id="KW-0699">rRNA-binding</keyword>
<organism evidence="6">
    <name type="scientific">prasinophyte sp. MBIC10622</name>
    <dbReference type="NCBI Taxonomy" id="156113"/>
    <lineage>
        <taxon>Eukaryota</taxon>
        <taxon>Viridiplantae</taxon>
        <taxon>Chlorophyta</taxon>
    </lineage>
</organism>
<evidence type="ECO:0000256" key="4">
    <source>
        <dbReference type="ARBA" id="ARBA00035287"/>
    </source>
</evidence>
<geneLocation type="chloroplast" evidence="6"/>
<protein>
    <recommendedName>
        <fullName evidence="4 5">Large ribosomal subunit protein uL23c</fullName>
    </recommendedName>
</protein>
<evidence type="ECO:0000256" key="3">
    <source>
        <dbReference type="ARBA" id="ARBA00023274"/>
    </source>
</evidence>
<dbReference type="InterPro" id="IPR012678">
    <property type="entry name" value="Ribosomal_uL23/eL15/eS24_sf"/>
</dbReference>
<keyword evidence="6" id="KW-0150">Chloroplast</keyword>
<comment type="function">
    <text evidence="5">Binds to 23S rRNA.</text>
</comment>
<dbReference type="GO" id="GO:0006412">
    <property type="term" value="P:translation"/>
    <property type="evidence" value="ECO:0007669"/>
    <property type="project" value="UniProtKB-UniRule"/>
</dbReference>
<evidence type="ECO:0000256" key="5">
    <source>
        <dbReference type="HAMAP-Rule" id="MF_01369"/>
    </source>
</evidence>
<dbReference type="InterPro" id="IPR013025">
    <property type="entry name" value="Ribosomal_uL23-like"/>
</dbReference>
<keyword evidence="6" id="KW-0934">Plastid</keyword>
<dbReference type="GO" id="GO:0003735">
    <property type="term" value="F:structural constituent of ribosome"/>
    <property type="evidence" value="ECO:0007669"/>
    <property type="project" value="InterPro"/>
</dbReference>
<evidence type="ECO:0000256" key="2">
    <source>
        <dbReference type="ARBA" id="ARBA00022980"/>
    </source>
</evidence>
<reference evidence="6" key="1">
    <citation type="journal article" date="2014" name="BMC Genomics">
        <title>Six newly sequenced chloroplast genomes from prasinophyte green algae provide insights into the relationships among prasinophyte lineages and the diversity of streamlined genome architecture in picoplanktonic species.</title>
        <authorList>
            <person name="Lemieux C."/>
            <person name="Otis C."/>
            <person name="Turmel M."/>
        </authorList>
    </citation>
    <scope>NUCLEOTIDE SEQUENCE</scope>
</reference>
<keyword evidence="5" id="KW-0694">RNA-binding</keyword>